<organism evidence="2 3">
    <name type="scientific">Lysinibacillus parviboronicapiens</name>
    <dbReference type="NCBI Taxonomy" id="436516"/>
    <lineage>
        <taxon>Bacteria</taxon>
        <taxon>Bacillati</taxon>
        <taxon>Bacillota</taxon>
        <taxon>Bacilli</taxon>
        <taxon>Bacillales</taxon>
        <taxon>Bacillaceae</taxon>
        <taxon>Lysinibacillus</taxon>
    </lineage>
</organism>
<name>A0ABV2PGG3_9BACI</name>
<feature type="transmembrane region" description="Helical" evidence="1">
    <location>
        <begin position="12"/>
        <end position="31"/>
    </location>
</feature>
<reference evidence="2 3" key="1">
    <citation type="submission" date="2024-06" db="EMBL/GenBank/DDBJ databases">
        <title>Sorghum-associated microbial communities from plants grown in Nebraska, USA.</title>
        <authorList>
            <person name="Schachtman D."/>
        </authorList>
    </citation>
    <scope>NUCLEOTIDE SEQUENCE [LARGE SCALE GENOMIC DNA]</scope>
    <source>
        <strain evidence="2 3">736</strain>
    </source>
</reference>
<evidence type="ECO:0000313" key="3">
    <source>
        <dbReference type="Proteomes" id="UP001549363"/>
    </source>
</evidence>
<keyword evidence="3" id="KW-1185">Reference proteome</keyword>
<keyword evidence="1" id="KW-0472">Membrane</keyword>
<dbReference type="Proteomes" id="UP001549363">
    <property type="component" value="Unassembled WGS sequence"/>
</dbReference>
<protein>
    <submittedName>
        <fullName evidence="2">Uncharacterized protein</fullName>
    </submittedName>
</protein>
<keyword evidence="1" id="KW-0812">Transmembrane</keyword>
<evidence type="ECO:0000313" key="2">
    <source>
        <dbReference type="EMBL" id="MET4560000.1"/>
    </source>
</evidence>
<comment type="caution">
    <text evidence="2">The sequence shown here is derived from an EMBL/GenBank/DDBJ whole genome shotgun (WGS) entry which is preliminary data.</text>
</comment>
<evidence type="ECO:0000256" key="1">
    <source>
        <dbReference type="SAM" id="Phobius"/>
    </source>
</evidence>
<sequence length="62" mass="7323">MLAIYKEASLSMIMIISAIFIMSLGFIVWYGTSRQRRKMGRWLADLSHHRRIVPYTPVKSMY</sequence>
<accession>A0ABV2PGG3</accession>
<dbReference type="EMBL" id="JBEPSB010000003">
    <property type="protein sequence ID" value="MET4560000.1"/>
    <property type="molecule type" value="Genomic_DNA"/>
</dbReference>
<proteinExistence type="predicted"/>
<keyword evidence="1" id="KW-1133">Transmembrane helix</keyword>
<gene>
    <name evidence="2" type="ORF">ABIA69_001143</name>
</gene>